<dbReference type="SMART" id="SM00579">
    <property type="entry name" value="FBD"/>
    <property type="match status" value="1"/>
</dbReference>
<dbReference type="PANTHER" id="PTHR32141">
    <property type="match status" value="1"/>
</dbReference>
<dbReference type="InterPro" id="IPR055302">
    <property type="entry name" value="F-box_dom-containing"/>
</dbReference>
<organism evidence="2 3">
    <name type="scientific">Eleusine coracana subsp. coracana</name>
    <dbReference type="NCBI Taxonomy" id="191504"/>
    <lineage>
        <taxon>Eukaryota</taxon>
        <taxon>Viridiplantae</taxon>
        <taxon>Streptophyta</taxon>
        <taxon>Embryophyta</taxon>
        <taxon>Tracheophyta</taxon>
        <taxon>Spermatophyta</taxon>
        <taxon>Magnoliopsida</taxon>
        <taxon>Liliopsida</taxon>
        <taxon>Poales</taxon>
        <taxon>Poaceae</taxon>
        <taxon>PACMAD clade</taxon>
        <taxon>Chloridoideae</taxon>
        <taxon>Cynodonteae</taxon>
        <taxon>Eleusininae</taxon>
        <taxon>Eleusine</taxon>
    </lineage>
</organism>
<reference evidence="2" key="2">
    <citation type="submission" date="2021-12" db="EMBL/GenBank/DDBJ databases">
        <title>Resequencing data analysis of finger millet.</title>
        <authorList>
            <person name="Hatakeyama M."/>
            <person name="Aluri S."/>
            <person name="Balachadran M.T."/>
            <person name="Sivarajan S.R."/>
            <person name="Poveda L."/>
            <person name="Shimizu-Inatsugi R."/>
            <person name="Schlapbach R."/>
            <person name="Sreeman S.M."/>
            <person name="Shimizu K.K."/>
        </authorList>
    </citation>
    <scope>NUCLEOTIDE SEQUENCE</scope>
</reference>
<dbReference type="EMBL" id="BQKI01000014">
    <property type="protein sequence ID" value="GJN07651.1"/>
    <property type="molecule type" value="Genomic_DNA"/>
</dbReference>
<sequence>MDGARTQAISWRWRPLWRSSPLNLQADHNFTGQDRKRIAFVSKILSVHPGPARRLALLGIRLRHRYGKIDGWLRSRALTGLREMVFRYEIEDPQLPYPLPPSALRFAPTLCAPEIGNCDFPNELAPSLNFPCLKQLTLCSVTMSQDALHSLLSGCTILESLLLMGNNGIASLHVSSPTLRSIGFSASGYWVQLQYGIMLQELVIEDAPCLERLLPLNPNYGPATIRVIRAPKLEILGLLSDGISKLQLGTLVFQKMIAVSLATSVCTVKILVLDSKGPNLDSVVNCIKCFPCLEKLYIISRPMKNTKNVLRYNPSDPIKCLERHLKKIAVKNYDGKKPDVDFAKFFVLNAKVLKKMEFGVLNNCNDKWMANQHRRLQLHNRASEDALFTFKSDYWTNFTDNKHTHELWMSDPFDRSWCNCYPRI</sequence>
<keyword evidence="3" id="KW-1185">Reference proteome</keyword>
<dbReference type="Pfam" id="PF08387">
    <property type="entry name" value="FBD"/>
    <property type="match status" value="1"/>
</dbReference>
<dbReference type="SUPFAM" id="SSF52047">
    <property type="entry name" value="RNI-like"/>
    <property type="match status" value="1"/>
</dbReference>
<dbReference type="Gene3D" id="3.80.10.10">
    <property type="entry name" value="Ribonuclease Inhibitor"/>
    <property type="match status" value="1"/>
</dbReference>
<dbReference type="AlphaFoldDB" id="A0AAV5DB66"/>
<gene>
    <name evidence="2" type="primary">ga25496</name>
    <name evidence="2" type="ORF">PR202_ga25496</name>
</gene>
<dbReference type="InterPro" id="IPR032675">
    <property type="entry name" value="LRR_dom_sf"/>
</dbReference>
<reference evidence="2" key="1">
    <citation type="journal article" date="2018" name="DNA Res.">
        <title>Multiple hybrid de novo genome assembly of finger millet, an orphan allotetraploid crop.</title>
        <authorList>
            <person name="Hatakeyama M."/>
            <person name="Aluri S."/>
            <person name="Balachadran M.T."/>
            <person name="Sivarajan S.R."/>
            <person name="Patrignani A."/>
            <person name="Gruter S."/>
            <person name="Poveda L."/>
            <person name="Shimizu-Inatsugi R."/>
            <person name="Baeten J."/>
            <person name="Francoijs K.J."/>
            <person name="Nataraja K.N."/>
            <person name="Reddy Y.A.N."/>
            <person name="Phadnis S."/>
            <person name="Ravikumar R.L."/>
            <person name="Schlapbach R."/>
            <person name="Sreeman S.M."/>
            <person name="Shimizu K.K."/>
        </authorList>
    </citation>
    <scope>NUCLEOTIDE SEQUENCE</scope>
</reference>
<evidence type="ECO:0000259" key="1">
    <source>
        <dbReference type="SMART" id="SM00579"/>
    </source>
</evidence>
<evidence type="ECO:0000313" key="3">
    <source>
        <dbReference type="Proteomes" id="UP001054889"/>
    </source>
</evidence>
<proteinExistence type="predicted"/>
<accession>A0AAV5DB66</accession>
<evidence type="ECO:0000313" key="2">
    <source>
        <dbReference type="EMBL" id="GJN07651.1"/>
    </source>
</evidence>
<dbReference type="InterPro" id="IPR055411">
    <property type="entry name" value="LRR_FXL15/At3g58940/PEG3-like"/>
</dbReference>
<dbReference type="InterPro" id="IPR006566">
    <property type="entry name" value="FBD"/>
</dbReference>
<dbReference type="Proteomes" id="UP001054889">
    <property type="component" value="Unassembled WGS sequence"/>
</dbReference>
<protein>
    <recommendedName>
        <fullName evidence="1">FBD domain-containing protein</fullName>
    </recommendedName>
</protein>
<comment type="caution">
    <text evidence="2">The sequence shown here is derived from an EMBL/GenBank/DDBJ whole genome shotgun (WGS) entry which is preliminary data.</text>
</comment>
<feature type="domain" description="FBD" evidence="1">
    <location>
        <begin position="319"/>
        <end position="391"/>
    </location>
</feature>
<name>A0AAV5DB66_ELECO</name>
<dbReference type="Pfam" id="PF24758">
    <property type="entry name" value="LRR_At5g56370"/>
    <property type="match status" value="1"/>
</dbReference>
<dbReference type="PANTHER" id="PTHR32141:SF168">
    <property type="entry name" value="OS12G0595200 PROTEIN"/>
    <property type="match status" value="1"/>
</dbReference>